<comment type="catalytic activity">
    <reaction evidence="7 8">
        <text>cytidine(34) in tRNA(Ile2) + L-lysine + ATP = lysidine(34) in tRNA(Ile2) + AMP + diphosphate + H(+)</text>
        <dbReference type="Rhea" id="RHEA:43744"/>
        <dbReference type="Rhea" id="RHEA-COMP:10625"/>
        <dbReference type="Rhea" id="RHEA-COMP:10670"/>
        <dbReference type="ChEBI" id="CHEBI:15378"/>
        <dbReference type="ChEBI" id="CHEBI:30616"/>
        <dbReference type="ChEBI" id="CHEBI:32551"/>
        <dbReference type="ChEBI" id="CHEBI:33019"/>
        <dbReference type="ChEBI" id="CHEBI:82748"/>
        <dbReference type="ChEBI" id="CHEBI:83665"/>
        <dbReference type="ChEBI" id="CHEBI:456215"/>
        <dbReference type="EC" id="6.3.4.19"/>
    </reaction>
</comment>
<keyword evidence="3 8" id="KW-0436">Ligase</keyword>
<dbReference type="InterPro" id="IPR014729">
    <property type="entry name" value="Rossmann-like_a/b/a_fold"/>
</dbReference>
<evidence type="ECO:0000256" key="6">
    <source>
        <dbReference type="ARBA" id="ARBA00022840"/>
    </source>
</evidence>
<comment type="subcellular location">
    <subcellularLocation>
        <location evidence="1 8">Cytoplasm</location>
    </subcellularLocation>
</comment>
<dbReference type="SMART" id="SM00977">
    <property type="entry name" value="TilS_C"/>
    <property type="match status" value="1"/>
</dbReference>
<dbReference type="SUPFAM" id="SSF52402">
    <property type="entry name" value="Adenine nucleotide alpha hydrolases-like"/>
    <property type="match status" value="1"/>
</dbReference>
<protein>
    <recommendedName>
        <fullName evidence="8">tRNA(Ile)-lysidine synthase</fullName>
        <ecNumber evidence="8">6.3.4.19</ecNumber>
    </recommendedName>
    <alternativeName>
        <fullName evidence="8">tRNA(Ile)-2-lysyl-cytidine synthase</fullName>
    </alternativeName>
    <alternativeName>
        <fullName evidence="8">tRNA(Ile)-lysidine synthetase</fullName>
    </alternativeName>
</protein>
<evidence type="ECO:0000256" key="7">
    <source>
        <dbReference type="ARBA" id="ARBA00048539"/>
    </source>
</evidence>
<evidence type="ECO:0000256" key="5">
    <source>
        <dbReference type="ARBA" id="ARBA00022741"/>
    </source>
</evidence>
<comment type="caution">
    <text evidence="10">The sequence shown here is derived from an EMBL/GenBank/DDBJ whole genome shotgun (WGS) entry which is preliminary data.</text>
</comment>
<organism evidence="10 11">
    <name type="scientific">Candidatus Cetobacterium colombiensis</name>
    <dbReference type="NCBI Taxonomy" id="3073100"/>
    <lineage>
        <taxon>Bacteria</taxon>
        <taxon>Fusobacteriati</taxon>
        <taxon>Fusobacteriota</taxon>
        <taxon>Fusobacteriia</taxon>
        <taxon>Fusobacteriales</taxon>
        <taxon>Fusobacteriaceae</taxon>
        <taxon>Cetobacterium</taxon>
    </lineage>
</organism>
<dbReference type="HAMAP" id="MF_01161">
    <property type="entry name" value="tRNA_Ile_lys_synt"/>
    <property type="match status" value="1"/>
</dbReference>
<accession>A0ABU4W7C5</accession>
<evidence type="ECO:0000256" key="1">
    <source>
        <dbReference type="ARBA" id="ARBA00004496"/>
    </source>
</evidence>
<evidence type="ECO:0000256" key="2">
    <source>
        <dbReference type="ARBA" id="ARBA00022490"/>
    </source>
</evidence>
<dbReference type="RefSeq" id="WP_320312829.1">
    <property type="nucleotide sequence ID" value="NZ_JAVIKH010000002.1"/>
</dbReference>
<dbReference type="InterPro" id="IPR011063">
    <property type="entry name" value="TilS/TtcA_N"/>
</dbReference>
<dbReference type="PANTHER" id="PTHR43033">
    <property type="entry name" value="TRNA(ILE)-LYSIDINE SYNTHASE-RELATED"/>
    <property type="match status" value="1"/>
</dbReference>
<evidence type="ECO:0000259" key="9">
    <source>
        <dbReference type="SMART" id="SM00977"/>
    </source>
</evidence>
<dbReference type="EMBL" id="JAVIKH010000002">
    <property type="protein sequence ID" value="MDX8335428.1"/>
    <property type="molecule type" value="Genomic_DNA"/>
</dbReference>
<sequence length="446" mass="52583">MLEKILKKIKNEKLIENGDKIILGFSGGPDSVFLLEVLSYAKKYLDFQIVLAHVNHLLRGENSDGDEKFSIDYAEKLNLPIFVKRASIEEISKQENIGLEEAGRKIRYNFFKEISEKTSSNKIAIAHNLDDQIETFLFRLIRGSSLEGLEGIPTRENIIRPINEVYKNDILEFLDENKISYRIDETNYENDFTRNSIRLDLIPWIEKRYNSNFKEKIHNLVTEIREINKILKVDLSKYEEFLDNKWTLNIELIKEEESYIQRKIINEYLKKYKLEGSREKIKNILKIFDTNGSKIIKLEKNFILKKQYKNIWIEKESNKKLENINKVITEKIPFKIIINNWIIETMEDNKSFGKNEFLTNLKIGDTLEIRTRKDGDKIKPLGMQSYKKVKDIFINEKIPKETRGVIPVILKDNEIVWVSGVKKGEDFKGERNKNGIKLIIRRQDEE</sequence>
<feature type="binding site" evidence="8">
    <location>
        <begin position="26"/>
        <end position="31"/>
    </location>
    <ligand>
        <name>ATP</name>
        <dbReference type="ChEBI" id="CHEBI:30616"/>
    </ligand>
</feature>
<dbReference type="InterPro" id="IPR012795">
    <property type="entry name" value="tRNA_Ile_lys_synt_N"/>
</dbReference>
<dbReference type="Proteomes" id="UP001279681">
    <property type="component" value="Unassembled WGS sequence"/>
</dbReference>
<keyword evidence="6 8" id="KW-0067">ATP-binding</keyword>
<dbReference type="InterPro" id="IPR012796">
    <property type="entry name" value="Lysidine-tRNA-synth_C"/>
</dbReference>
<keyword evidence="11" id="KW-1185">Reference proteome</keyword>
<dbReference type="Pfam" id="PF11734">
    <property type="entry name" value="TilS_C"/>
    <property type="match status" value="1"/>
</dbReference>
<dbReference type="Gene3D" id="3.40.50.620">
    <property type="entry name" value="HUPs"/>
    <property type="match status" value="1"/>
</dbReference>
<keyword evidence="4 8" id="KW-0819">tRNA processing</keyword>
<dbReference type="SUPFAM" id="SSF56037">
    <property type="entry name" value="PheT/TilS domain"/>
    <property type="match status" value="1"/>
</dbReference>
<reference evidence="11" key="1">
    <citation type="submission" date="2023-07" db="EMBL/GenBank/DDBJ databases">
        <authorList>
            <person name="Colorado M.A."/>
            <person name="Villamil L.M."/>
            <person name="Melo J.F."/>
            <person name="Rodriguez J.A."/>
            <person name="Ruiz R.Y."/>
        </authorList>
    </citation>
    <scope>NUCLEOTIDE SEQUENCE [LARGE SCALE GENOMIC DNA]</scope>
    <source>
        <strain evidence="11">C33</strain>
    </source>
</reference>
<evidence type="ECO:0000256" key="8">
    <source>
        <dbReference type="HAMAP-Rule" id="MF_01161"/>
    </source>
</evidence>
<keyword evidence="5 8" id="KW-0547">Nucleotide-binding</keyword>
<comment type="similarity">
    <text evidence="8">Belongs to the tRNA(Ile)-lysidine synthase family.</text>
</comment>
<dbReference type="Pfam" id="PF01171">
    <property type="entry name" value="ATP_bind_3"/>
    <property type="match status" value="1"/>
</dbReference>
<dbReference type="GO" id="GO:0032267">
    <property type="term" value="F:tRNA(Ile)-lysidine synthase activity"/>
    <property type="evidence" value="ECO:0007669"/>
    <property type="project" value="UniProtKB-EC"/>
</dbReference>
<dbReference type="NCBIfam" id="TIGR02433">
    <property type="entry name" value="lysidine_TilS_C"/>
    <property type="match status" value="1"/>
</dbReference>
<proteinExistence type="inferred from homology"/>
<evidence type="ECO:0000313" key="11">
    <source>
        <dbReference type="Proteomes" id="UP001279681"/>
    </source>
</evidence>
<feature type="domain" description="Lysidine-tRNA(Ile) synthetase C-terminal" evidence="9">
    <location>
        <begin position="367"/>
        <end position="440"/>
    </location>
</feature>
<comment type="function">
    <text evidence="8">Ligates lysine onto the cytidine present at position 34 of the AUA codon-specific tRNA(Ile) that contains the anticodon CAU, in an ATP-dependent manner. Cytidine is converted to lysidine, thus changing the amino acid specificity of the tRNA from methionine to isoleucine.</text>
</comment>
<comment type="domain">
    <text evidence="8">The N-terminal region contains the highly conserved SGGXDS motif, predicted to be a P-loop motif involved in ATP binding.</text>
</comment>
<evidence type="ECO:0000256" key="3">
    <source>
        <dbReference type="ARBA" id="ARBA00022598"/>
    </source>
</evidence>
<name>A0ABU4W7C5_9FUSO</name>
<dbReference type="PANTHER" id="PTHR43033:SF1">
    <property type="entry name" value="TRNA(ILE)-LYSIDINE SYNTHASE-RELATED"/>
    <property type="match status" value="1"/>
</dbReference>
<gene>
    <name evidence="8 10" type="primary">tilS</name>
    <name evidence="10" type="ORF">RFV38_02770</name>
</gene>
<dbReference type="NCBIfam" id="TIGR02432">
    <property type="entry name" value="lysidine_TilS_N"/>
    <property type="match status" value="1"/>
</dbReference>
<dbReference type="InterPro" id="IPR012094">
    <property type="entry name" value="tRNA_Ile_lys_synt"/>
</dbReference>
<dbReference type="EC" id="6.3.4.19" evidence="8"/>
<keyword evidence="2 8" id="KW-0963">Cytoplasm</keyword>
<evidence type="ECO:0000313" key="10">
    <source>
        <dbReference type="EMBL" id="MDX8335428.1"/>
    </source>
</evidence>
<dbReference type="CDD" id="cd01992">
    <property type="entry name" value="TilS_N"/>
    <property type="match status" value="1"/>
</dbReference>
<evidence type="ECO:0000256" key="4">
    <source>
        <dbReference type="ARBA" id="ARBA00022694"/>
    </source>
</evidence>